<accession>A0A1Q2MFJ1</accession>
<feature type="chain" id="PRO_5013292549" description="LamG-like jellyroll fold domain-containing protein" evidence="1">
    <location>
        <begin position="29"/>
        <end position="288"/>
    </location>
</feature>
<dbReference type="GO" id="GO:0000272">
    <property type="term" value="P:polysaccharide catabolic process"/>
    <property type="evidence" value="ECO:0007669"/>
    <property type="project" value="InterPro"/>
</dbReference>
<dbReference type="Gene3D" id="2.60.120.200">
    <property type="match status" value="1"/>
</dbReference>
<dbReference type="RefSeq" id="WP_146683273.1">
    <property type="nucleotide sequence ID" value="NZ_CP019646.1"/>
</dbReference>
<protein>
    <recommendedName>
        <fullName evidence="4">LamG-like jellyroll fold domain-containing protein</fullName>
    </recommendedName>
</protein>
<gene>
    <name evidence="2" type="ORF">SMSP2_01421</name>
</gene>
<dbReference type="PROSITE" id="PS00018">
    <property type="entry name" value="EF_HAND_1"/>
    <property type="match status" value="1"/>
</dbReference>
<dbReference type="Proteomes" id="UP000188181">
    <property type="component" value="Chromosome"/>
</dbReference>
<evidence type="ECO:0008006" key="4">
    <source>
        <dbReference type="Google" id="ProtNLM"/>
    </source>
</evidence>
<dbReference type="Pfam" id="PF13385">
    <property type="entry name" value="Laminin_G_3"/>
    <property type="match status" value="1"/>
</dbReference>
<dbReference type="Gene3D" id="1.10.1330.10">
    <property type="entry name" value="Dockerin domain"/>
    <property type="match status" value="1"/>
</dbReference>
<feature type="signal peptide" evidence="1">
    <location>
        <begin position="1"/>
        <end position="28"/>
    </location>
</feature>
<dbReference type="AlphaFoldDB" id="A0A1Q2MFJ1"/>
<keyword evidence="3" id="KW-1185">Reference proteome</keyword>
<dbReference type="InterPro" id="IPR018247">
    <property type="entry name" value="EF_Hand_1_Ca_BS"/>
</dbReference>
<name>A0A1Q2MFJ1_9BACT</name>
<dbReference type="OrthoDB" id="235808at2"/>
<dbReference type="InterPro" id="IPR013320">
    <property type="entry name" value="ConA-like_dom_sf"/>
</dbReference>
<dbReference type="SUPFAM" id="SSF49899">
    <property type="entry name" value="Concanavalin A-like lectins/glucanases"/>
    <property type="match status" value="1"/>
</dbReference>
<dbReference type="KEGG" id="pbas:SMSP2_01421"/>
<dbReference type="InterPro" id="IPR036439">
    <property type="entry name" value="Dockerin_dom_sf"/>
</dbReference>
<reference evidence="3" key="1">
    <citation type="submission" date="2017-02" db="EMBL/GenBank/DDBJ databases">
        <title>Comparative genomics and description of representatives of a novel lineage of planctomycetes thriving in anoxic sediments.</title>
        <authorList>
            <person name="Spring S."/>
            <person name="Bunk B."/>
            <person name="Sproer C."/>
        </authorList>
    </citation>
    <scope>NUCLEOTIDE SEQUENCE [LARGE SCALE GENOMIC DNA]</scope>
    <source>
        <strain evidence="3">SM-Chi-D1</strain>
    </source>
</reference>
<proteinExistence type="predicted"/>
<evidence type="ECO:0000313" key="3">
    <source>
        <dbReference type="Proteomes" id="UP000188181"/>
    </source>
</evidence>
<organism evidence="2 3">
    <name type="scientific">Limihaloglobus sulfuriphilus</name>
    <dbReference type="NCBI Taxonomy" id="1851148"/>
    <lineage>
        <taxon>Bacteria</taxon>
        <taxon>Pseudomonadati</taxon>
        <taxon>Planctomycetota</taxon>
        <taxon>Phycisphaerae</taxon>
        <taxon>Sedimentisphaerales</taxon>
        <taxon>Sedimentisphaeraceae</taxon>
        <taxon>Limihaloglobus</taxon>
    </lineage>
</organism>
<sequence length="288" mass="30151" precursor="true">MRNKKSLVKTVVLVMGAVLLLSLNSALAADGSLAVYYSFDNPDALGTDDSGNGSTLTTDEFDFSEPTAAAGQVGGAVYFDGTNGYAVREADTNPSIYPDGPFSISLWVKSDDGASGVCVSRTAASLGGGYAITTDGTPATYRFVLYEDGAAYTLNTGALVTAGEWTHIALTYNGVWDDVWGVYEGDASIYANGQLVGTETSWYVPGGFRFGLGFRANSTPNGSAFFTGSVDEYAVFNGVLTDSQVNSLYTGGSTPANVFVDLAGDINSDGIVDYADLALLAQNWLMQK</sequence>
<evidence type="ECO:0000256" key="1">
    <source>
        <dbReference type="SAM" id="SignalP"/>
    </source>
</evidence>
<keyword evidence="1" id="KW-0732">Signal</keyword>
<dbReference type="EMBL" id="CP019646">
    <property type="protein sequence ID" value="AQQ71057.1"/>
    <property type="molecule type" value="Genomic_DNA"/>
</dbReference>
<evidence type="ECO:0000313" key="2">
    <source>
        <dbReference type="EMBL" id="AQQ71057.1"/>
    </source>
</evidence>
<dbReference type="STRING" id="1851148.SMSP2_01421"/>